<dbReference type="EMBL" id="JAIWYP010000010">
    <property type="protein sequence ID" value="KAH3752036.1"/>
    <property type="molecule type" value="Genomic_DNA"/>
</dbReference>
<evidence type="ECO:0000313" key="2">
    <source>
        <dbReference type="Proteomes" id="UP000828390"/>
    </source>
</evidence>
<gene>
    <name evidence="1" type="ORF">DPMN_186644</name>
</gene>
<dbReference type="Proteomes" id="UP000828390">
    <property type="component" value="Unassembled WGS sequence"/>
</dbReference>
<keyword evidence="2" id="KW-1185">Reference proteome</keyword>
<proteinExistence type="predicted"/>
<reference evidence="1" key="2">
    <citation type="submission" date="2020-11" db="EMBL/GenBank/DDBJ databases">
        <authorList>
            <person name="McCartney M.A."/>
            <person name="Auch B."/>
            <person name="Kono T."/>
            <person name="Mallez S."/>
            <person name="Becker A."/>
            <person name="Gohl D.M."/>
            <person name="Silverstein K.A.T."/>
            <person name="Koren S."/>
            <person name="Bechman K.B."/>
            <person name="Herman A."/>
            <person name="Abrahante J.E."/>
            <person name="Garbe J."/>
        </authorList>
    </citation>
    <scope>NUCLEOTIDE SEQUENCE</scope>
    <source>
        <strain evidence="1">Duluth1</strain>
        <tissue evidence="1">Whole animal</tissue>
    </source>
</reference>
<name>A0A9D4I6P8_DREPO</name>
<reference evidence="1" key="1">
    <citation type="journal article" date="2019" name="bioRxiv">
        <title>The Genome of the Zebra Mussel, Dreissena polymorpha: A Resource for Invasive Species Research.</title>
        <authorList>
            <person name="McCartney M.A."/>
            <person name="Auch B."/>
            <person name="Kono T."/>
            <person name="Mallez S."/>
            <person name="Zhang Y."/>
            <person name="Obille A."/>
            <person name="Becker A."/>
            <person name="Abrahante J.E."/>
            <person name="Garbe J."/>
            <person name="Badalamenti J.P."/>
            <person name="Herman A."/>
            <person name="Mangelson H."/>
            <person name="Liachko I."/>
            <person name="Sullivan S."/>
            <person name="Sone E.D."/>
            <person name="Koren S."/>
            <person name="Silverstein K.A.T."/>
            <person name="Beckman K.B."/>
            <person name="Gohl D.M."/>
        </authorList>
    </citation>
    <scope>NUCLEOTIDE SEQUENCE</scope>
    <source>
        <strain evidence="1">Duluth1</strain>
        <tissue evidence="1">Whole animal</tissue>
    </source>
</reference>
<organism evidence="1 2">
    <name type="scientific">Dreissena polymorpha</name>
    <name type="common">Zebra mussel</name>
    <name type="synonym">Mytilus polymorpha</name>
    <dbReference type="NCBI Taxonomy" id="45954"/>
    <lineage>
        <taxon>Eukaryota</taxon>
        <taxon>Metazoa</taxon>
        <taxon>Spiralia</taxon>
        <taxon>Lophotrochozoa</taxon>
        <taxon>Mollusca</taxon>
        <taxon>Bivalvia</taxon>
        <taxon>Autobranchia</taxon>
        <taxon>Heteroconchia</taxon>
        <taxon>Euheterodonta</taxon>
        <taxon>Imparidentia</taxon>
        <taxon>Neoheterodontei</taxon>
        <taxon>Myida</taxon>
        <taxon>Dreissenoidea</taxon>
        <taxon>Dreissenidae</taxon>
        <taxon>Dreissena</taxon>
    </lineage>
</organism>
<accession>A0A9D4I6P8</accession>
<sequence>MKAQMGRNIFRKAIRPQSFLLGTQKVGNQLNIWNINVTLEGFRHFHTAKVSLKE</sequence>
<comment type="caution">
    <text evidence="1">The sequence shown here is derived from an EMBL/GenBank/DDBJ whole genome shotgun (WGS) entry which is preliminary data.</text>
</comment>
<evidence type="ECO:0000313" key="1">
    <source>
        <dbReference type="EMBL" id="KAH3752036.1"/>
    </source>
</evidence>
<dbReference type="AlphaFoldDB" id="A0A9D4I6P8"/>
<protein>
    <submittedName>
        <fullName evidence="1">Uncharacterized protein</fullName>
    </submittedName>
</protein>